<comment type="caution">
    <text evidence="1">The sequence shown here is derived from an EMBL/GenBank/DDBJ whole genome shotgun (WGS) entry which is preliminary data.</text>
</comment>
<dbReference type="AlphaFoldDB" id="A0A0F9ATN5"/>
<accession>A0A0F9ATN5</accession>
<organism evidence="1">
    <name type="scientific">marine sediment metagenome</name>
    <dbReference type="NCBI Taxonomy" id="412755"/>
    <lineage>
        <taxon>unclassified sequences</taxon>
        <taxon>metagenomes</taxon>
        <taxon>ecological metagenomes</taxon>
    </lineage>
</organism>
<dbReference type="EMBL" id="LAZR01044302">
    <property type="protein sequence ID" value="KKL04997.1"/>
    <property type="molecule type" value="Genomic_DNA"/>
</dbReference>
<protein>
    <submittedName>
        <fullName evidence="1">Uncharacterized protein</fullName>
    </submittedName>
</protein>
<proteinExistence type="predicted"/>
<gene>
    <name evidence="1" type="ORF">LCGC14_2610450</name>
</gene>
<name>A0A0F9ATN5_9ZZZZ</name>
<reference evidence="1" key="1">
    <citation type="journal article" date="2015" name="Nature">
        <title>Complex archaea that bridge the gap between prokaryotes and eukaryotes.</title>
        <authorList>
            <person name="Spang A."/>
            <person name="Saw J.H."/>
            <person name="Jorgensen S.L."/>
            <person name="Zaremba-Niedzwiedzka K."/>
            <person name="Martijn J."/>
            <person name="Lind A.E."/>
            <person name="van Eijk R."/>
            <person name="Schleper C."/>
            <person name="Guy L."/>
            <person name="Ettema T.J."/>
        </authorList>
    </citation>
    <scope>NUCLEOTIDE SEQUENCE</scope>
</reference>
<sequence length="102" mass="12110">MNSPGGGGPETPIWKYIQERNIIPDTEEYLERVAQYGGMFSLGLNLTKSNDFIWKFWLAIIFRRGYLNEARHRKNPFMYAFDFFFGRVLKLYVSKKIMGLFR</sequence>
<evidence type="ECO:0000313" key="1">
    <source>
        <dbReference type="EMBL" id="KKL04997.1"/>
    </source>
</evidence>